<dbReference type="EMBL" id="BPLQ01003322">
    <property type="protein sequence ID" value="GIX99671.1"/>
    <property type="molecule type" value="Genomic_DNA"/>
</dbReference>
<organism evidence="1 2">
    <name type="scientific">Caerostris darwini</name>
    <dbReference type="NCBI Taxonomy" id="1538125"/>
    <lineage>
        <taxon>Eukaryota</taxon>
        <taxon>Metazoa</taxon>
        <taxon>Ecdysozoa</taxon>
        <taxon>Arthropoda</taxon>
        <taxon>Chelicerata</taxon>
        <taxon>Arachnida</taxon>
        <taxon>Araneae</taxon>
        <taxon>Araneomorphae</taxon>
        <taxon>Entelegynae</taxon>
        <taxon>Araneoidea</taxon>
        <taxon>Araneidae</taxon>
        <taxon>Caerostris</taxon>
    </lineage>
</organism>
<dbReference type="AlphaFoldDB" id="A0AAV4PUX5"/>
<comment type="caution">
    <text evidence="1">The sequence shown here is derived from an EMBL/GenBank/DDBJ whole genome shotgun (WGS) entry which is preliminary data.</text>
</comment>
<dbReference type="Proteomes" id="UP001054837">
    <property type="component" value="Unassembled WGS sequence"/>
</dbReference>
<reference evidence="1 2" key="1">
    <citation type="submission" date="2021-06" db="EMBL/GenBank/DDBJ databases">
        <title>Caerostris darwini draft genome.</title>
        <authorList>
            <person name="Kono N."/>
            <person name="Arakawa K."/>
        </authorList>
    </citation>
    <scope>NUCLEOTIDE SEQUENCE [LARGE SCALE GENOMIC DNA]</scope>
</reference>
<accession>A0AAV4PUX5</accession>
<gene>
    <name evidence="1" type="ORF">CDAR_487771</name>
</gene>
<sequence length="111" mass="12904">MNHLHFAQDFQEYDQRVINSSGRKAFPPPLLSFLLEILVVLSSPTTPTPFHYKHCRTKTVDWQRGGEEGCWEDIGVGMELVFEEKRTSRERKKLILSHAWGNRIPPSKIIK</sequence>
<proteinExistence type="predicted"/>
<protein>
    <submittedName>
        <fullName evidence="1">Uncharacterized protein</fullName>
    </submittedName>
</protein>
<evidence type="ECO:0000313" key="1">
    <source>
        <dbReference type="EMBL" id="GIX99671.1"/>
    </source>
</evidence>
<name>A0AAV4PUX5_9ARAC</name>
<keyword evidence="2" id="KW-1185">Reference proteome</keyword>
<evidence type="ECO:0000313" key="2">
    <source>
        <dbReference type="Proteomes" id="UP001054837"/>
    </source>
</evidence>